<dbReference type="EMBL" id="JACHVS010000001">
    <property type="protein sequence ID" value="MBB2996225.1"/>
    <property type="molecule type" value="Genomic_DNA"/>
</dbReference>
<gene>
    <name evidence="3" type="ORF">E9229_002416</name>
</gene>
<protein>
    <recommendedName>
        <fullName evidence="5">Lipoprotein LpqN</fullName>
    </recommendedName>
</protein>
<keyword evidence="4" id="KW-1185">Reference proteome</keyword>
<proteinExistence type="predicted"/>
<feature type="region of interest" description="Disordered" evidence="1">
    <location>
        <begin position="69"/>
        <end position="91"/>
    </location>
</feature>
<evidence type="ECO:0000256" key="2">
    <source>
        <dbReference type="SAM" id="SignalP"/>
    </source>
</evidence>
<dbReference type="RefSeq" id="WP_183511463.1">
    <property type="nucleotide sequence ID" value="NZ_BAABGK010000002.1"/>
</dbReference>
<organism evidence="3 4">
    <name type="scientific">Paeniglutamicibacter cryotolerans</name>
    <dbReference type="NCBI Taxonomy" id="670079"/>
    <lineage>
        <taxon>Bacteria</taxon>
        <taxon>Bacillati</taxon>
        <taxon>Actinomycetota</taxon>
        <taxon>Actinomycetes</taxon>
        <taxon>Micrococcales</taxon>
        <taxon>Micrococcaceae</taxon>
        <taxon>Paeniglutamicibacter</taxon>
    </lineage>
</organism>
<evidence type="ECO:0008006" key="5">
    <source>
        <dbReference type="Google" id="ProtNLM"/>
    </source>
</evidence>
<feature type="chain" id="PRO_5039437604" description="Lipoprotein LpqN" evidence="2">
    <location>
        <begin position="26"/>
        <end position="196"/>
    </location>
</feature>
<comment type="caution">
    <text evidence="3">The sequence shown here is derived from an EMBL/GenBank/DDBJ whole genome shotgun (WGS) entry which is preliminary data.</text>
</comment>
<dbReference type="AlphaFoldDB" id="A0A839QNM0"/>
<evidence type="ECO:0000256" key="1">
    <source>
        <dbReference type="SAM" id="MobiDB-lite"/>
    </source>
</evidence>
<dbReference type="Proteomes" id="UP000523000">
    <property type="component" value="Unassembled WGS sequence"/>
</dbReference>
<keyword evidence="2" id="KW-0732">Signal</keyword>
<dbReference type="PROSITE" id="PS51257">
    <property type="entry name" value="PROKAR_LIPOPROTEIN"/>
    <property type="match status" value="1"/>
</dbReference>
<feature type="signal peptide" evidence="2">
    <location>
        <begin position="1"/>
        <end position="25"/>
    </location>
</feature>
<name>A0A839QNM0_9MICC</name>
<accession>A0A839QNM0</accession>
<evidence type="ECO:0000313" key="3">
    <source>
        <dbReference type="EMBL" id="MBB2996225.1"/>
    </source>
</evidence>
<reference evidence="3 4" key="1">
    <citation type="submission" date="2020-08" db="EMBL/GenBank/DDBJ databases">
        <title>Sequencing the genomes of 1000 actinobacteria strains.</title>
        <authorList>
            <person name="Klenk H.-P."/>
        </authorList>
    </citation>
    <scope>NUCLEOTIDE SEQUENCE [LARGE SCALE GENOMIC DNA]</scope>
    <source>
        <strain evidence="3 4">DSM 22826</strain>
    </source>
</reference>
<sequence>MKYISKALAGCALAGSALLAMTSCAAAPAHETATAQLQPDYPSYATIQDLAKRSTLVVEVTLGASSPDKLLPKYEGDDSETNPLAGTTEKPDRAAGAVPITVFAATVNTVYLGEVKPGEVINVGQLGGTMDGTEYTVTGSRPLQEGQTVILFLATYPDAPASILGGDAGVFTQVGDEYQSHAEQPLTITLDELKTL</sequence>
<evidence type="ECO:0000313" key="4">
    <source>
        <dbReference type="Proteomes" id="UP000523000"/>
    </source>
</evidence>